<name>A0ABX7LF53_9BACL</name>
<feature type="domain" description="N-acetyltransferase" evidence="1">
    <location>
        <begin position="3"/>
        <end position="132"/>
    </location>
</feature>
<dbReference type="CDD" id="cd04301">
    <property type="entry name" value="NAT_SF"/>
    <property type="match status" value="1"/>
</dbReference>
<organism evidence="2 3">
    <name type="scientific">Paenibacillus tianjinensis</name>
    <dbReference type="NCBI Taxonomy" id="2810347"/>
    <lineage>
        <taxon>Bacteria</taxon>
        <taxon>Bacillati</taxon>
        <taxon>Bacillota</taxon>
        <taxon>Bacilli</taxon>
        <taxon>Bacillales</taxon>
        <taxon>Paenibacillaceae</taxon>
        <taxon>Paenibacillus</taxon>
    </lineage>
</organism>
<gene>
    <name evidence="2" type="ORF">JRJ22_09365</name>
</gene>
<dbReference type="Proteomes" id="UP000663452">
    <property type="component" value="Chromosome"/>
</dbReference>
<sequence>MTISYTINAPLEASQAAELFISAGLRRPVDDLRRIGRMLEHADILITAWDGDRLVGVARAITDFSLCCYLSDLAVRKEYQHQGIGKELIHVLRGQLGEEVMLLLLSAPTAMDYYPKIGFVKLVNAFEYPRAQ</sequence>
<evidence type="ECO:0000313" key="3">
    <source>
        <dbReference type="Proteomes" id="UP000663452"/>
    </source>
</evidence>
<protein>
    <submittedName>
        <fullName evidence="2">GNAT family N-acetyltransferase</fullName>
    </submittedName>
</protein>
<dbReference type="Gene3D" id="3.40.630.30">
    <property type="match status" value="1"/>
</dbReference>
<dbReference type="InterPro" id="IPR000182">
    <property type="entry name" value="GNAT_dom"/>
</dbReference>
<dbReference type="EMBL" id="CP070969">
    <property type="protein sequence ID" value="QSF46748.1"/>
    <property type="molecule type" value="Genomic_DNA"/>
</dbReference>
<dbReference type="PANTHER" id="PTHR43233:SF1">
    <property type="entry name" value="FAMILY N-ACETYLTRANSFERASE, PUTATIVE (AFU_ORTHOLOGUE AFUA_6G03350)-RELATED"/>
    <property type="match status" value="1"/>
</dbReference>
<dbReference type="RefSeq" id="WP_206104210.1">
    <property type="nucleotide sequence ID" value="NZ_CP070969.1"/>
</dbReference>
<proteinExistence type="predicted"/>
<reference evidence="2 3" key="1">
    <citation type="submission" date="2021-02" db="EMBL/GenBank/DDBJ databases">
        <title>Paenibacillus tianjinensis sp. nov.</title>
        <authorList>
            <person name="Liu H."/>
        </authorList>
    </citation>
    <scope>NUCLEOTIDE SEQUENCE [LARGE SCALE GENOMIC DNA]</scope>
    <source>
        <strain evidence="2 3">TB2019</strain>
    </source>
</reference>
<dbReference type="InterPro" id="IPR016181">
    <property type="entry name" value="Acyl_CoA_acyltransferase"/>
</dbReference>
<dbReference type="PROSITE" id="PS51186">
    <property type="entry name" value="GNAT"/>
    <property type="match status" value="1"/>
</dbReference>
<evidence type="ECO:0000313" key="2">
    <source>
        <dbReference type="EMBL" id="QSF46748.1"/>
    </source>
</evidence>
<dbReference type="SUPFAM" id="SSF55729">
    <property type="entry name" value="Acyl-CoA N-acyltransferases (Nat)"/>
    <property type="match status" value="1"/>
</dbReference>
<dbReference type="PANTHER" id="PTHR43233">
    <property type="entry name" value="FAMILY N-ACETYLTRANSFERASE, PUTATIVE (AFU_ORTHOLOGUE AFUA_6G03350)-RELATED"/>
    <property type="match status" value="1"/>
</dbReference>
<keyword evidence="3" id="KW-1185">Reference proteome</keyword>
<accession>A0ABX7LF53</accession>
<evidence type="ECO:0000259" key="1">
    <source>
        <dbReference type="PROSITE" id="PS51186"/>
    </source>
</evidence>
<dbReference type="InterPro" id="IPR053144">
    <property type="entry name" value="Acetyltransferase_Butenolide"/>
</dbReference>
<dbReference type="Pfam" id="PF13673">
    <property type="entry name" value="Acetyltransf_10"/>
    <property type="match status" value="1"/>
</dbReference>